<dbReference type="Gene3D" id="3.30.70.1430">
    <property type="entry name" value="Multidrug efflux transporter AcrB pore domain"/>
    <property type="match status" value="2"/>
</dbReference>
<feature type="transmembrane region" description="Helical" evidence="1">
    <location>
        <begin position="984"/>
        <end position="1006"/>
    </location>
</feature>
<dbReference type="SUPFAM" id="SSF82866">
    <property type="entry name" value="Multidrug efflux transporter AcrB transmembrane domain"/>
    <property type="match status" value="2"/>
</dbReference>
<dbReference type="Gene3D" id="3.30.70.1440">
    <property type="entry name" value="Multidrug efflux transporter AcrB pore domain"/>
    <property type="match status" value="1"/>
</dbReference>
<evidence type="ECO:0000256" key="1">
    <source>
        <dbReference type="SAM" id="Phobius"/>
    </source>
</evidence>
<proteinExistence type="predicted"/>
<dbReference type="Gene3D" id="1.20.1640.10">
    <property type="entry name" value="Multidrug efflux transporter AcrB transmembrane domain"/>
    <property type="match status" value="2"/>
</dbReference>
<accession>A0A317FFQ2</accession>
<evidence type="ECO:0000313" key="2">
    <source>
        <dbReference type="EMBL" id="PWS37901.1"/>
    </source>
</evidence>
<keyword evidence="1" id="KW-0472">Membrane</keyword>
<feature type="transmembrane region" description="Helical" evidence="1">
    <location>
        <begin position="424"/>
        <end position="452"/>
    </location>
</feature>
<feature type="transmembrane region" description="Helical" evidence="1">
    <location>
        <begin position="909"/>
        <end position="930"/>
    </location>
</feature>
<organism evidence="2 3">
    <name type="scientific">Falsiroseomonas bella</name>
    <dbReference type="NCBI Taxonomy" id="2184016"/>
    <lineage>
        <taxon>Bacteria</taxon>
        <taxon>Pseudomonadati</taxon>
        <taxon>Pseudomonadota</taxon>
        <taxon>Alphaproteobacteria</taxon>
        <taxon>Acetobacterales</taxon>
        <taxon>Roseomonadaceae</taxon>
        <taxon>Falsiroseomonas</taxon>
    </lineage>
</organism>
<dbReference type="OrthoDB" id="9798415at2"/>
<keyword evidence="1" id="KW-1133">Transmembrane helix</keyword>
<dbReference type="AlphaFoldDB" id="A0A317FFQ2"/>
<dbReference type="SUPFAM" id="SSF82693">
    <property type="entry name" value="Multidrug efflux transporter AcrB pore domain, PN1, PN2, PC1 and PC2 subdomains"/>
    <property type="match status" value="2"/>
</dbReference>
<dbReference type="InterPro" id="IPR027463">
    <property type="entry name" value="AcrB_DN_DC_subdom"/>
</dbReference>
<dbReference type="Proteomes" id="UP000245765">
    <property type="component" value="Unassembled WGS sequence"/>
</dbReference>
<name>A0A317FFQ2_9PROT</name>
<feature type="transmembrane region" description="Helical" evidence="1">
    <location>
        <begin position="524"/>
        <end position="543"/>
    </location>
</feature>
<feature type="transmembrane region" description="Helical" evidence="1">
    <location>
        <begin position="958"/>
        <end position="978"/>
    </location>
</feature>
<dbReference type="PANTHER" id="PTHR32063">
    <property type="match status" value="1"/>
</dbReference>
<sequence length="1031" mass="109447">MERFNLSAWGVRNGALTLFAMLLLAALGFGAWQKLGRAEDPSFTLKVMVVSAAWPGATAEEMQAQVADRIESRLQDLPWLDRLETYVRPGVATTTVVLRDTTPPRQVQGLWYQVRKKVGDISPTLPAGVRGPFFNDEYSDVYSAVFALTGADNAELVRQAEKIRLRLLRIPGVEKVAIQGEIEQRIYVEVSHARLATLGIAPTAILEALARQNPVAPAGVVETGSTRVHLRVGGGLDGVSAIRAVPVAAPDGRTIRLGEIAEVRRGLADPPSAAIFHEGRPAVLVSVAKQRGFDVLAMGASLNAELAAIRADLPVGLQLQAISDQPHIVAESITEFLQKFVAALAVVLVVSLLSLGLRAGLIVALSVPLTLSAVFMFMLWWGMELERVSLGALILALGLLVDDAIIAIEAMVVKLEEGWDRLRAAAFAWGSTAGPMLSGTLVTVAGFIPVGFANSTSGEYAGGIFWVVGAALIASWLVAVWFTPWLGVKLLPTPKRVVHHEHLYNGRGYRVLRAVVSWCTDHRAVVLGATLLLLAAGFVGMGLTKKQFFPTSARLELLVDVDLRAGAGFAATRGAVERIAAQVADDPDAETYTAYVGAGAPRFFLALNPDLPNEAFGKLVIQSRDVPARERLRAKLIAFAESGAVPEARVRVSRLDFGPPVGFPVQFRVMGGDPAQLRAVADQVMAALRATPGTRDVQLAWGERAPAMRLVLDEERVAQLGLSPEAVAQSVQGLLSGATATRLREGERLVDVVLRAPAAERGALASLGDLNIVTAAGPVPLAQIARLEPTMEEPILWRRNREPFLTVRAEIAPGLQAPDVTAAALPRLAEIKAALPVGMRIETGGAAEESAKANASLFALFPAMVAAMLLILMVQLRHFGRVALVVATGPLGIPGAAAALLIAGMPFGFVALLGVIALAGMIMRNTLILVDQVRQDTEAGMELREAIIESTVRRARPVILTALAAIFAFVPLTLSVFWGPMAVAMIGGLAIATVATLLVVPALHALALRRRPAPPPVALRVAAPAPADQPA</sequence>
<dbReference type="GO" id="GO:0005886">
    <property type="term" value="C:plasma membrane"/>
    <property type="evidence" value="ECO:0007669"/>
    <property type="project" value="TreeGrafter"/>
</dbReference>
<dbReference type="SUPFAM" id="SSF82714">
    <property type="entry name" value="Multidrug efflux transporter AcrB TolC docking domain, DN and DC subdomains"/>
    <property type="match status" value="2"/>
</dbReference>
<feature type="transmembrane region" description="Helical" evidence="1">
    <location>
        <begin position="336"/>
        <end position="355"/>
    </location>
</feature>
<feature type="transmembrane region" description="Helical" evidence="1">
    <location>
        <begin position="388"/>
        <end position="412"/>
    </location>
</feature>
<feature type="transmembrane region" description="Helical" evidence="1">
    <location>
        <begin position="883"/>
        <end position="903"/>
    </location>
</feature>
<dbReference type="Gene3D" id="3.30.70.1320">
    <property type="entry name" value="Multidrug efflux transporter AcrB pore domain like"/>
    <property type="match status" value="1"/>
</dbReference>
<feature type="transmembrane region" description="Helical" evidence="1">
    <location>
        <begin position="857"/>
        <end position="876"/>
    </location>
</feature>
<keyword evidence="3" id="KW-1185">Reference proteome</keyword>
<protein>
    <recommendedName>
        <fullName evidence="4">Multidrug transporter AcrB</fullName>
    </recommendedName>
</protein>
<evidence type="ECO:0000313" key="3">
    <source>
        <dbReference type="Proteomes" id="UP000245765"/>
    </source>
</evidence>
<dbReference type="RefSeq" id="WP_109868523.1">
    <property type="nucleotide sequence ID" value="NZ_QGNA01000001.1"/>
</dbReference>
<feature type="transmembrane region" description="Helical" evidence="1">
    <location>
        <begin position="464"/>
        <end position="486"/>
    </location>
</feature>
<dbReference type="Gene3D" id="3.30.2090.10">
    <property type="entry name" value="Multidrug efflux transporter AcrB TolC docking domain, DN and DC subdomains"/>
    <property type="match status" value="2"/>
</dbReference>
<evidence type="ECO:0008006" key="4">
    <source>
        <dbReference type="Google" id="ProtNLM"/>
    </source>
</evidence>
<dbReference type="Pfam" id="PF00873">
    <property type="entry name" value="ACR_tran"/>
    <property type="match status" value="1"/>
</dbReference>
<reference evidence="3" key="1">
    <citation type="submission" date="2018-05" db="EMBL/GenBank/DDBJ databases">
        <authorList>
            <person name="Du Z."/>
            <person name="Wang X."/>
        </authorList>
    </citation>
    <scope>NUCLEOTIDE SEQUENCE [LARGE SCALE GENOMIC DNA]</scope>
    <source>
        <strain evidence="3">CQN31</strain>
    </source>
</reference>
<comment type="caution">
    <text evidence="2">The sequence shown here is derived from an EMBL/GenBank/DDBJ whole genome shotgun (WGS) entry which is preliminary data.</text>
</comment>
<dbReference type="PRINTS" id="PR00702">
    <property type="entry name" value="ACRIFLAVINRP"/>
</dbReference>
<keyword evidence="1" id="KW-0812">Transmembrane</keyword>
<dbReference type="InterPro" id="IPR001036">
    <property type="entry name" value="Acrflvin-R"/>
</dbReference>
<gene>
    <name evidence="2" type="ORF">DFH01_00870</name>
</gene>
<dbReference type="PANTHER" id="PTHR32063:SF18">
    <property type="entry name" value="CATION EFFLUX SYSTEM PROTEIN"/>
    <property type="match status" value="1"/>
</dbReference>
<dbReference type="EMBL" id="QGNA01000001">
    <property type="protein sequence ID" value="PWS37901.1"/>
    <property type="molecule type" value="Genomic_DNA"/>
</dbReference>
<dbReference type="GO" id="GO:0042910">
    <property type="term" value="F:xenobiotic transmembrane transporter activity"/>
    <property type="evidence" value="ECO:0007669"/>
    <property type="project" value="TreeGrafter"/>
</dbReference>
<feature type="transmembrane region" description="Helical" evidence="1">
    <location>
        <begin position="362"/>
        <end position="382"/>
    </location>
</feature>